<protein>
    <submittedName>
        <fullName evidence="1">Uncharacterized protein</fullName>
    </submittedName>
</protein>
<name>A0A5K7WYQ8_9BACL</name>
<proteinExistence type="predicted"/>
<reference evidence="1 2" key="1">
    <citation type="submission" date="2019-09" db="EMBL/GenBank/DDBJ databases">
        <title>Complete genome sequence of Sporolactobacillus terrae 70-3.</title>
        <authorList>
            <person name="Tanaka N."/>
            <person name="Shiwa Y."/>
            <person name="Fujita N."/>
            <person name="Tanasupawat S."/>
        </authorList>
    </citation>
    <scope>NUCLEOTIDE SEQUENCE [LARGE SCALE GENOMIC DNA]</scope>
    <source>
        <strain evidence="1 2">70-3</strain>
    </source>
</reference>
<accession>A0A5K7WYQ8</accession>
<dbReference type="Proteomes" id="UP000326951">
    <property type="component" value="Chromosome"/>
</dbReference>
<organism evidence="1 2">
    <name type="scientific">Sporolactobacillus terrae</name>
    <dbReference type="NCBI Taxonomy" id="269673"/>
    <lineage>
        <taxon>Bacteria</taxon>
        <taxon>Bacillati</taxon>
        <taxon>Bacillota</taxon>
        <taxon>Bacilli</taxon>
        <taxon>Bacillales</taxon>
        <taxon>Sporolactobacillaceae</taxon>
        <taxon>Sporolactobacillus</taxon>
    </lineage>
</organism>
<dbReference type="EMBL" id="AP021853">
    <property type="protein sequence ID" value="BBN99517.1"/>
    <property type="molecule type" value="Genomic_DNA"/>
</dbReference>
<evidence type="ECO:0000313" key="2">
    <source>
        <dbReference type="Proteomes" id="UP000326951"/>
    </source>
</evidence>
<gene>
    <name evidence="1" type="ORF">St703_22220</name>
</gene>
<sequence length="61" mass="7210">MQRESHRILRKYVLCTMRKSRKRSGGCLRQASGVKCVQAQERWHRTRRSLQATDPDAMLTH</sequence>
<evidence type="ECO:0000313" key="1">
    <source>
        <dbReference type="EMBL" id="BBN99517.1"/>
    </source>
</evidence>
<dbReference type="AlphaFoldDB" id="A0A5K7WYQ8"/>